<keyword evidence="1" id="KW-1133">Transmembrane helix</keyword>
<dbReference type="Proteomes" id="UP000036923">
    <property type="component" value="Unassembled WGS sequence"/>
</dbReference>
<dbReference type="STRING" id="398512.Bccel_4804"/>
<dbReference type="EMBL" id="LGTC01000001">
    <property type="protein sequence ID" value="KNY29530.1"/>
    <property type="molecule type" value="Genomic_DNA"/>
</dbReference>
<dbReference type="PATRIC" id="fig|398512.5.peg.5035"/>
<keyword evidence="3" id="KW-1185">Reference proteome</keyword>
<evidence type="ECO:0000256" key="1">
    <source>
        <dbReference type="SAM" id="Phobius"/>
    </source>
</evidence>
<proteinExistence type="predicted"/>
<keyword evidence="1" id="KW-0472">Membrane</keyword>
<dbReference type="OrthoDB" id="1796850at2"/>
<accession>A0A0L6JV46</accession>
<sequence precursor="true">MKTKAKLIICSLIFTIGGLANIFFTTSVHSVLSGQSTVLQLFSVIECLRGMANSKQHLMLFLCFQGLVIVMAVMFFFTNLRPYQSNLVEITPDIKTPVSVGQYQHGSARWLKDEEKNKVFDSFVLDKNAMQ</sequence>
<reference evidence="3" key="1">
    <citation type="submission" date="2015-07" db="EMBL/GenBank/DDBJ databases">
        <title>Near-Complete Genome Sequence of the Cellulolytic Bacterium Bacteroides (Pseudobacteroides) cellulosolvens ATCC 35603.</title>
        <authorList>
            <person name="Dassa B."/>
            <person name="Utturkar S.M."/>
            <person name="Klingeman D.M."/>
            <person name="Hurt R.A."/>
            <person name="Keller M."/>
            <person name="Xu J."/>
            <person name="Reddy Y.H.K."/>
            <person name="Borovok I."/>
            <person name="Grinberg I.R."/>
            <person name="Lamed R."/>
            <person name="Zhivin O."/>
            <person name="Bayer E.A."/>
            <person name="Brown S.D."/>
        </authorList>
    </citation>
    <scope>NUCLEOTIDE SEQUENCE [LARGE SCALE GENOMIC DNA]</scope>
    <source>
        <strain evidence="3">DSM 2933</strain>
    </source>
</reference>
<dbReference type="RefSeq" id="WP_036935424.1">
    <property type="nucleotide sequence ID" value="NZ_JQKC01000001.1"/>
</dbReference>
<organism evidence="2 3">
    <name type="scientific">Pseudobacteroides cellulosolvens ATCC 35603 = DSM 2933</name>
    <dbReference type="NCBI Taxonomy" id="398512"/>
    <lineage>
        <taxon>Bacteria</taxon>
        <taxon>Bacillati</taxon>
        <taxon>Bacillota</taxon>
        <taxon>Clostridia</taxon>
        <taxon>Eubacteriales</taxon>
        <taxon>Oscillospiraceae</taxon>
        <taxon>Pseudobacteroides</taxon>
    </lineage>
</organism>
<comment type="caution">
    <text evidence="2">The sequence shown here is derived from an EMBL/GenBank/DDBJ whole genome shotgun (WGS) entry which is preliminary data.</text>
</comment>
<name>A0A0L6JV46_9FIRM</name>
<evidence type="ECO:0008006" key="4">
    <source>
        <dbReference type="Google" id="ProtNLM"/>
    </source>
</evidence>
<dbReference type="AlphaFoldDB" id="A0A0L6JV46"/>
<keyword evidence="1" id="KW-0812">Transmembrane</keyword>
<feature type="transmembrane region" description="Helical" evidence="1">
    <location>
        <begin position="57"/>
        <end position="77"/>
    </location>
</feature>
<dbReference type="eggNOG" id="COG3505">
    <property type="taxonomic scope" value="Bacteria"/>
</dbReference>
<evidence type="ECO:0000313" key="3">
    <source>
        <dbReference type="Proteomes" id="UP000036923"/>
    </source>
</evidence>
<gene>
    <name evidence="2" type="ORF">Bccel_4804</name>
</gene>
<evidence type="ECO:0000313" key="2">
    <source>
        <dbReference type="EMBL" id="KNY29530.1"/>
    </source>
</evidence>
<protein>
    <recommendedName>
        <fullName evidence="4">TRAG family protein</fullName>
    </recommendedName>
</protein>